<evidence type="ECO:0000313" key="2">
    <source>
        <dbReference type="Proteomes" id="UP000319576"/>
    </source>
</evidence>
<accession>A0A517XN42</accession>
<name>A0A517XN42_9BACT</name>
<proteinExistence type="predicted"/>
<protein>
    <submittedName>
        <fullName evidence="1">Uncharacterized protein</fullName>
    </submittedName>
</protein>
<dbReference type="KEGG" id="uli:ETAA1_08080"/>
<keyword evidence="2" id="KW-1185">Reference proteome</keyword>
<evidence type="ECO:0000313" key="1">
    <source>
        <dbReference type="EMBL" id="QDU18912.1"/>
    </source>
</evidence>
<dbReference type="AlphaFoldDB" id="A0A517XN42"/>
<gene>
    <name evidence="1" type="ORF">ETAA1_08080</name>
</gene>
<sequence>MYDQYLDEAFVGLDRAVTDWDWLDIVGLRTDPDFDPLRADPRFAHAVRKVEERLAGRKFRRARPASRCPGPN</sequence>
<dbReference type="EMBL" id="CP036273">
    <property type="protein sequence ID" value="QDU18912.1"/>
    <property type="molecule type" value="Genomic_DNA"/>
</dbReference>
<dbReference type="Proteomes" id="UP000319576">
    <property type="component" value="Chromosome"/>
</dbReference>
<reference evidence="1 2" key="1">
    <citation type="submission" date="2019-02" db="EMBL/GenBank/DDBJ databases">
        <title>Deep-cultivation of Planctomycetes and their phenomic and genomic characterization uncovers novel biology.</title>
        <authorList>
            <person name="Wiegand S."/>
            <person name="Jogler M."/>
            <person name="Boedeker C."/>
            <person name="Pinto D."/>
            <person name="Vollmers J."/>
            <person name="Rivas-Marin E."/>
            <person name="Kohn T."/>
            <person name="Peeters S.H."/>
            <person name="Heuer A."/>
            <person name="Rast P."/>
            <person name="Oberbeckmann S."/>
            <person name="Bunk B."/>
            <person name="Jeske O."/>
            <person name="Meyerdierks A."/>
            <person name="Storesund J.E."/>
            <person name="Kallscheuer N."/>
            <person name="Luecker S."/>
            <person name="Lage O.M."/>
            <person name="Pohl T."/>
            <person name="Merkel B.J."/>
            <person name="Hornburger P."/>
            <person name="Mueller R.-W."/>
            <person name="Bruemmer F."/>
            <person name="Labrenz M."/>
            <person name="Spormann A.M."/>
            <person name="Op den Camp H."/>
            <person name="Overmann J."/>
            <person name="Amann R."/>
            <person name="Jetten M.S.M."/>
            <person name="Mascher T."/>
            <person name="Medema M.H."/>
            <person name="Devos D.P."/>
            <person name="Kaster A.-K."/>
            <person name="Ovreas L."/>
            <person name="Rohde M."/>
            <person name="Galperin M.Y."/>
            <person name="Jogler C."/>
        </authorList>
    </citation>
    <scope>NUCLEOTIDE SEQUENCE [LARGE SCALE GENOMIC DNA]</scope>
    <source>
        <strain evidence="1 2">ETA_A1</strain>
    </source>
</reference>
<organism evidence="1 2">
    <name type="scientific">Urbifossiella limnaea</name>
    <dbReference type="NCBI Taxonomy" id="2528023"/>
    <lineage>
        <taxon>Bacteria</taxon>
        <taxon>Pseudomonadati</taxon>
        <taxon>Planctomycetota</taxon>
        <taxon>Planctomycetia</taxon>
        <taxon>Gemmatales</taxon>
        <taxon>Gemmataceae</taxon>
        <taxon>Urbifossiella</taxon>
    </lineage>
</organism>
<dbReference type="RefSeq" id="WP_145234521.1">
    <property type="nucleotide sequence ID" value="NZ_CP036273.1"/>
</dbReference>